<proteinExistence type="predicted"/>
<comment type="caution">
    <text evidence="2">The sequence shown here is derived from an EMBL/GenBank/DDBJ whole genome shotgun (WGS) entry which is preliminary data.</text>
</comment>
<organism evidence="2 3">
    <name type="scientific">Euroglyphus maynei</name>
    <name type="common">Mayne's house dust mite</name>
    <dbReference type="NCBI Taxonomy" id="6958"/>
    <lineage>
        <taxon>Eukaryota</taxon>
        <taxon>Metazoa</taxon>
        <taxon>Ecdysozoa</taxon>
        <taxon>Arthropoda</taxon>
        <taxon>Chelicerata</taxon>
        <taxon>Arachnida</taxon>
        <taxon>Acari</taxon>
        <taxon>Acariformes</taxon>
        <taxon>Sarcoptiformes</taxon>
        <taxon>Astigmata</taxon>
        <taxon>Psoroptidia</taxon>
        <taxon>Analgoidea</taxon>
        <taxon>Pyroglyphidae</taxon>
        <taxon>Pyroglyphinae</taxon>
        <taxon>Euroglyphus</taxon>
    </lineage>
</organism>
<dbReference type="Proteomes" id="UP000194236">
    <property type="component" value="Unassembled WGS sequence"/>
</dbReference>
<keyword evidence="1" id="KW-0175">Coiled coil</keyword>
<protein>
    <submittedName>
        <fullName evidence="2">Uncharacterized protein</fullName>
    </submittedName>
</protein>
<name>A0A1Y3AR04_EURMA</name>
<reference evidence="2 3" key="1">
    <citation type="submission" date="2017-03" db="EMBL/GenBank/DDBJ databases">
        <title>Genome Survey of Euroglyphus maynei.</title>
        <authorList>
            <person name="Arlian L.G."/>
            <person name="Morgan M.S."/>
            <person name="Rider S.D."/>
        </authorList>
    </citation>
    <scope>NUCLEOTIDE SEQUENCE [LARGE SCALE GENOMIC DNA]</scope>
    <source>
        <strain evidence="2">Arlian Lab</strain>
        <tissue evidence="2">Whole body</tissue>
    </source>
</reference>
<evidence type="ECO:0000313" key="3">
    <source>
        <dbReference type="Proteomes" id="UP000194236"/>
    </source>
</evidence>
<accession>A0A1Y3AR04</accession>
<keyword evidence="3" id="KW-1185">Reference proteome</keyword>
<sequence>MNSIQKIIDENHKLKSEIEERKSETARVQQKLFQMIDRGDTGFSSPPNNELILKLKEEIIDLKDQIHKLKDENYRSMKVNNPAPRPRVRIQMKQLFLDFHERFRRHPNMESLSEQDRQIVDDTFAEVMAIQLESNDNIVNNHNQNDGKQEPTI</sequence>
<dbReference type="EMBL" id="MUJZ01065820">
    <property type="protein sequence ID" value="OTF70427.1"/>
    <property type="molecule type" value="Genomic_DNA"/>
</dbReference>
<evidence type="ECO:0000313" key="2">
    <source>
        <dbReference type="EMBL" id="OTF70427.1"/>
    </source>
</evidence>
<evidence type="ECO:0000256" key="1">
    <source>
        <dbReference type="SAM" id="Coils"/>
    </source>
</evidence>
<dbReference type="AlphaFoldDB" id="A0A1Y3AR04"/>
<feature type="coiled-coil region" evidence="1">
    <location>
        <begin position="4"/>
        <end position="72"/>
    </location>
</feature>
<gene>
    <name evidence="2" type="ORF">BLA29_009822</name>
</gene>